<dbReference type="Gene3D" id="3.40.50.720">
    <property type="entry name" value="NAD(P)-binding Rossmann-like Domain"/>
    <property type="match status" value="1"/>
</dbReference>
<dbReference type="GO" id="GO:0016491">
    <property type="term" value="F:oxidoreductase activity"/>
    <property type="evidence" value="ECO:0007669"/>
    <property type="project" value="UniProtKB-KW"/>
</dbReference>
<evidence type="ECO:0008006" key="5">
    <source>
        <dbReference type="Google" id="ProtNLM"/>
    </source>
</evidence>
<dbReference type="PANTHER" id="PTHR47534">
    <property type="entry name" value="YALI0E05731P"/>
    <property type="match status" value="1"/>
</dbReference>
<dbReference type="Proteomes" id="UP000467700">
    <property type="component" value="Unassembled WGS sequence"/>
</dbReference>
<protein>
    <recommendedName>
        <fullName evidence="5">NAD(P)-binding protein</fullName>
    </recommendedName>
</protein>
<dbReference type="OrthoDB" id="2898509at2759"/>
<gene>
    <name evidence="3" type="ORF">AAE3_LOCUS12801</name>
</gene>
<evidence type="ECO:0000256" key="2">
    <source>
        <dbReference type="SAM" id="SignalP"/>
    </source>
</evidence>
<reference evidence="3 4" key="1">
    <citation type="submission" date="2020-01" db="EMBL/GenBank/DDBJ databases">
        <authorList>
            <person name="Gupta K D."/>
        </authorList>
    </citation>
    <scope>NUCLEOTIDE SEQUENCE [LARGE SCALE GENOMIC DNA]</scope>
</reference>
<dbReference type="SUPFAM" id="SSF51735">
    <property type="entry name" value="NAD(P)-binding Rossmann-fold domains"/>
    <property type="match status" value="1"/>
</dbReference>
<dbReference type="PANTHER" id="PTHR47534:SF3">
    <property type="entry name" value="ALCOHOL DEHYDROGENASE-LIKE C-TERMINAL DOMAIN-CONTAINING PROTEIN"/>
    <property type="match status" value="1"/>
</dbReference>
<keyword evidence="4" id="KW-1185">Reference proteome</keyword>
<evidence type="ECO:0000313" key="4">
    <source>
        <dbReference type="Proteomes" id="UP000467700"/>
    </source>
</evidence>
<comment type="caution">
    <text evidence="3">The sequence shown here is derived from an EMBL/GenBank/DDBJ whole genome shotgun (WGS) entry which is preliminary data.</text>
</comment>
<feature type="signal peptide" evidence="2">
    <location>
        <begin position="1"/>
        <end position="22"/>
    </location>
</feature>
<evidence type="ECO:0000256" key="1">
    <source>
        <dbReference type="ARBA" id="ARBA00023002"/>
    </source>
</evidence>
<dbReference type="Pfam" id="PF00106">
    <property type="entry name" value="adh_short"/>
    <property type="match status" value="1"/>
</dbReference>
<dbReference type="InterPro" id="IPR002347">
    <property type="entry name" value="SDR_fam"/>
</dbReference>
<organism evidence="3 4">
    <name type="scientific">Cyclocybe aegerita</name>
    <name type="common">Black poplar mushroom</name>
    <name type="synonym">Agrocybe aegerita</name>
    <dbReference type="NCBI Taxonomy" id="1973307"/>
    <lineage>
        <taxon>Eukaryota</taxon>
        <taxon>Fungi</taxon>
        <taxon>Dikarya</taxon>
        <taxon>Basidiomycota</taxon>
        <taxon>Agaricomycotina</taxon>
        <taxon>Agaricomycetes</taxon>
        <taxon>Agaricomycetidae</taxon>
        <taxon>Agaricales</taxon>
        <taxon>Agaricineae</taxon>
        <taxon>Bolbitiaceae</taxon>
        <taxon>Cyclocybe</taxon>
    </lineage>
</organism>
<proteinExistence type="predicted"/>
<name>A0A8S0W4S0_CYCAE</name>
<accession>A0A8S0W4S0</accession>
<keyword evidence="1" id="KW-0560">Oxidoreductase</keyword>
<keyword evidence="2" id="KW-0732">Signal</keyword>
<sequence>MTRSTWNCILSIFPIVLAIVLAFRNTSPMPALPAIRAANAAFKHSLSPAPVGVFVGGTSGIGQGMAEAFARHTNGHSDIVIVGRNRAAAEKILSSMPLPNSGKFAREFVQCDATLMKNVQATTQDLLSRYPKVNYLVMSPGIMTLSGRDETAEGIDKKLAVHYYARWKFLRDLLPALTKAKEAGEEGAVMSVLGAGYGGPIDVEDLAVEKGYSTSRVAAVAPTYNDLMLEAFSQKAPTLSLIHASPGGVRTSILSSSPSALIRIGSAVLLPLLLPFTVSPGECAEYMWHAVYSTAAEPGVYRTDSHGENIGKKSYFGDEEQRKKLWEHTEGLLNSVIARA</sequence>
<dbReference type="EMBL" id="CACVBS010000090">
    <property type="protein sequence ID" value="CAA7270515.1"/>
    <property type="molecule type" value="Genomic_DNA"/>
</dbReference>
<feature type="chain" id="PRO_5035844890" description="NAD(P)-binding protein" evidence="2">
    <location>
        <begin position="23"/>
        <end position="340"/>
    </location>
</feature>
<evidence type="ECO:0000313" key="3">
    <source>
        <dbReference type="EMBL" id="CAA7270515.1"/>
    </source>
</evidence>
<dbReference type="AlphaFoldDB" id="A0A8S0W4S0"/>
<dbReference type="InterPro" id="IPR036291">
    <property type="entry name" value="NAD(P)-bd_dom_sf"/>
</dbReference>
<dbReference type="InterPro" id="IPR052228">
    <property type="entry name" value="Sec_Metab_Biosynth_Oxidored"/>
</dbReference>